<evidence type="ECO:0000313" key="2">
    <source>
        <dbReference type="EMBL" id="OWF56377.1"/>
    </source>
</evidence>
<dbReference type="Pfam" id="PF05050">
    <property type="entry name" value="Methyltransf_21"/>
    <property type="match status" value="1"/>
</dbReference>
<dbReference type="Gene3D" id="3.40.50.150">
    <property type="entry name" value="Vaccinia Virus protein VP39"/>
    <property type="match status" value="1"/>
</dbReference>
<gene>
    <name evidence="2" type="ORF">KP79_PYT14395</name>
</gene>
<proteinExistence type="predicted"/>
<feature type="domain" description="Methyltransferase FkbM" evidence="1">
    <location>
        <begin position="149"/>
        <end position="319"/>
    </location>
</feature>
<accession>A0A210R5M4</accession>
<dbReference type="Proteomes" id="UP000242188">
    <property type="component" value="Unassembled WGS sequence"/>
</dbReference>
<dbReference type="PANTHER" id="PTHR34203">
    <property type="entry name" value="METHYLTRANSFERASE, FKBM FAMILY PROTEIN"/>
    <property type="match status" value="1"/>
</dbReference>
<evidence type="ECO:0000259" key="1">
    <source>
        <dbReference type="Pfam" id="PF05050"/>
    </source>
</evidence>
<dbReference type="SUPFAM" id="SSF53335">
    <property type="entry name" value="S-adenosyl-L-methionine-dependent methyltransferases"/>
    <property type="match status" value="1"/>
</dbReference>
<protein>
    <recommendedName>
        <fullName evidence="1">Methyltransferase FkbM domain-containing protein</fullName>
    </recommendedName>
</protein>
<sequence>MSRGGLNLKATSILALLIFAGVIVVYRISAQTDKEVDRGVPEDTLSLEKDRVASVQSTPTKCQNSVELKNVYSRDSTKWTLNEHVCKECHDFPKATLKTQFGDTPIFIYPSENDVWVSGVIKNTGKFEADKTNGIAALLKADSKMNLIDIGANIGVHTLAIAKMGRKVIAVEALDKNVQHLCASVAAGNLQRDVTIVHNAISDGHTRVKLGIDKNNMGGTYVDVDSKHIKELKEGRAQGSYGEVDTITMDDLIDLPAFKDFSKVIVKMDIEGFEHKAVAKSDKFFKAVDVQGFVMEWEFHRKMESGVDILKRMKDLKFEPFRVENPTARLSIESSDSWPYDVLWRPVK</sequence>
<organism evidence="2 3">
    <name type="scientific">Mizuhopecten yessoensis</name>
    <name type="common">Japanese scallop</name>
    <name type="synonym">Patinopecten yessoensis</name>
    <dbReference type="NCBI Taxonomy" id="6573"/>
    <lineage>
        <taxon>Eukaryota</taxon>
        <taxon>Metazoa</taxon>
        <taxon>Spiralia</taxon>
        <taxon>Lophotrochozoa</taxon>
        <taxon>Mollusca</taxon>
        <taxon>Bivalvia</taxon>
        <taxon>Autobranchia</taxon>
        <taxon>Pteriomorphia</taxon>
        <taxon>Pectinida</taxon>
        <taxon>Pectinoidea</taxon>
        <taxon>Pectinidae</taxon>
        <taxon>Mizuhopecten</taxon>
    </lineage>
</organism>
<dbReference type="OrthoDB" id="411251at2759"/>
<dbReference type="InterPro" id="IPR006342">
    <property type="entry name" value="FkbM_mtfrase"/>
</dbReference>
<dbReference type="NCBIfam" id="TIGR01444">
    <property type="entry name" value="fkbM_fam"/>
    <property type="match status" value="1"/>
</dbReference>
<dbReference type="EMBL" id="NEDP02000210">
    <property type="protein sequence ID" value="OWF56377.1"/>
    <property type="molecule type" value="Genomic_DNA"/>
</dbReference>
<dbReference type="InterPro" id="IPR029063">
    <property type="entry name" value="SAM-dependent_MTases_sf"/>
</dbReference>
<name>A0A210R5M4_MIZYE</name>
<evidence type="ECO:0000313" key="3">
    <source>
        <dbReference type="Proteomes" id="UP000242188"/>
    </source>
</evidence>
<dbReference type="PANTHER" id="PTHR34203:SF15">
    <property type="entry name" value="SLL1173 PROTEIN"/>
    <property type="match status" value="1"/>
</dbReference>
<reference evidence="2 3" key="1">
    <citation type="journal article" date="2017" name="Nat. Ecol. Evol.">
        <title>Scallop genome provides insights into evolution of bilaterian karyotype and development.</title>
        <authorList>
            <person name="Wang S."/>
            <person name="Zhang J."/>
            <person name="Jiao W."/>
            <person name="Li J."/>
            <person name="Xun X."/>
            <person name="Sun Y."/>
            <person name="Guo X."/>
            <person name="Huan P."/>
            <person name="Dong B."/>
            <person name="Zhang L."/>
            <person name="Hu X."/>
            <person name="Sun X."/>
            <person name="Wang J."/>
            <person name="Zhao C."/>
            <person name="Wang Y."/>
            <person name="Wang D."/>
            <person name="Huang X."/>
            <person name="Wang R."/>
            <person name="Lv J."/>
            <person name="Li Y."/>
            <person name="Zhang Z."/>
            <person name="Liu B."/>
            <person name="Lu W."/>
            <person name="Hui Y."/>
            <person name="Liang J."/>
            <person name="Zhou Z."/>
            <person name="Hou R."/>
            <person name="Li X."/>
            <person name="Liu Y."/>
            <person name="Li H."/>
            <person name="Ning X."/>
            <person name="Lin Y."/>
            <person name="Zhao L."/>
            <person name="Xing Q."/>
            <person name="Dou J."/>
            <person name="Li Y."/>
            <person name="Mao J."/>
            <person name="Guo H."/>
            <person name="Dou H."/>
            <person name="Li T."/>
            <person name="Mu C."/>
            <person name="Jiang W."/>
            <person name="Fu Q."/>
            <person name="Fu X."/>
            <person name="Miao Y."/>
            <person name="Liu J."/>
            <person name="Yu Q."/>
            <person name="Li R."/>
            <person name="Liao H."/>
            <person name="Li X."/>
            <person name="Kong Y."/>
            <person name="Jiang Z."/>
            <person name="Chourrout D."/>
            <person name="Li R."/>
            <person name="Bao Z."/>
        </authorList>
    </citation>
    <scope>NUCLEOTIDE SEQUENCE [LARGE SCALE GENOMIC DNA]</scope>
    <source>
        <strain evidence="2 3">PY_sf001</strain>
    </source>
</reference>
<keyword evidence="3" id="KW-1185">Reference proteome</keyword>
<dbReference type="InterPro" id="IPR052514">
    <property type="entry name" value="SAM-dependent_MTase"/>
</dbReference>
<dbReference type="AlphaFoldDB" id="A0A210R5M4"/>
<comment type="caution">
    <text evidence="2">The sequence shown here is derived from an EMBL/GenBank/DDBJ whole genome shotgun (WGS) entry which is preliminary data.</text>
</comment>